<dbReference type="InterPro" id="IPR011990">
    <property type="entry name" value="TPR-like_helical_dom_sf"/>
</dbReference>
<dbReference type="eggNOG" id="COG0457">
    <property type="taxonomic scope" value="Bacteria"/>
</dbReference>
<dbReference type="EMBL" id="AGXA01000022">
    <property type="protein sequence ID" value="EKU93292.1"/>
    <property type="molecule type" value="Genomic_DNA"/>
</dbReference>
<organism evidence="1 2">
    <name type="scientific">Alloiococcus otitis ATCC 51267</name>
    <dbReference type="NCBI Taxonomy" id="883081"/>
    <lineage>
        <taxon>Bacteria</taxon>
        <taxon>Bacillati</taxon>
        <taxon>Bacillota</taxon>
        <taxon>Bacilli</taxon>
        <taxon>Lactobacillales</taxon>
        <taxon>Carnobacteriaceae</taxon>
        <taxon>Alloiococcus</taxon>
    </lineage>
</organism>
<evidence type="ECO:0000313" key="2">
    <source>
        <dbReference type="Proteomes" id="UP000009875"/>
    </source>
</evidence>
<reference evidence="1 2" key="1">
    <citation type="submission" date="2012-09" db="EMBL/GenBank/DDBJ databases">
        <title>The Genome Sequence of Alloiococcus otitis ATCC 51267.</title>
        <authorList>
            <consortium name="The Broad Institute Genome Sequencing Platform"/>
            <person name="Earl A."/>
            <person name="Ward D."/>
            <person name="Feldgarden M."/>
            <person name="Gevers D."/>
            <person name="Huys G."/>
            <person name="Walker B."/>
            <person name="Young S.K."/>
            <person name="Zeng Q."/>
            <person name="Gargeya S."/>
            <person name="Fitzgerald M."/>
            <person name="Haas B."/>
            <person name="Abouelleil A."/>
            <person name="Alvarado L."/>
            <person name="Arachchi H.M."/>
            <person name="Berlin A.M."/>
            <person name="Chapman S.B."/>
            <person name="Goldberg J."/>
            <person name="Griggs A."/>
            <person name="Gujja S."/>
            <person name="Hansen M."/>
            <person name="Howarth C."/>
            <person name="Imamovic A."/>
            <person name="Larimer J."/>
            <person name="McCowen C."/>
            <person name="Montmayeur A."/>
            <person name="Murphy C."/>
            <person name="Neiman D."/>
            <person name="Pearson M."/>
            <person name="Priest M."/>
            <person name="Roberts A."/>
            <person name="Saif S."/>
            <person name="Shea T."/>
            <person name="Sisk P."/>
            <person name="Sykes S."/>
            <person name="Wortman J."/>
            <person name="Nusbaum C."/>
            <person name="Birren B."/>
        </authorList>
    </citation>
    <scope>NUCLEOTIDE SEQUENCE [LARGE SCALE GENOMIC DNA]</scope>
    <source>
        <strain evidence="1 2">ATCC 51267</strain>
    </source>
</reference>
<name>K9EQV3_9LACT</name>
<dbReference type="RefSeq" id="WP_003778571.1">
    <property type="nucleotide sequence ID" value="NZ_JH992960.1"/>
</dbReference>
<proteinExistence type="predicted"/>
<keyword evidence="2" id="KW-1185">Reference proteome</keyword>
<dbReference type="HOGENOM" id="CLU_151112_0_0_9"/>
<accession>K9EQV3</accession>
<dbReference type="Gene3D" id="1.25.40.10">
    <property type="entry name" value="Tetratricopeptide repeat domain"/>
    <property type="match status" value="1"/>
</dbReference>
<dbReference type="SUPFAM" id="SSF48452">
    <property type="entry name" value="TPR-like"/>
    <property type="match status" value="1"/>
</dbReference>
<evidence type="ECO:0000313" key="1">
    <source>
        <dbReference type="EMBL" id="EKU93292.1"/>
    </source>
</evidence>
<sequence length="142" mass="16634">MAQAKDKIIRINPSAPFYFERAFDAYHQSDLDKGIKYFKRGISLADNPYEEHYGAIQLALIYQHQGEFQKSYDLVQDLLDKSGKLQADLYYYQAVNCSYLKDYREAKQHLETFINLLDQRPGQDSPYRSEAEDMLVYLANLD</sequence>
<dbReference type="OrthoDB" id="600613at2"/>
<protein>
    <submittedName>
        <fullName evidence="1">Uncharacterized protein</fullName>
    </submittedName>
</protein>
<comment type="caution">
    <text evidence="1">The sequence shown here is derived from an EMBL/GenBank/DDBJ whole genome shotgun (WGS) entry which is preliminary data.</text>
</comment>
<dbReference type="STRING" id="883081.HMPREF9698_01453"/>
<dbReference type="Proteomes" id="UP000009875">
    <property type="component" value="Unassembled WGS sequence"/>
</dbReference>
<gene>
    <name evidence="1" type="ORF">HMPREF9698_01453</name>
</gene>
<dbReference type="AlphaFoldDB" id="K9EQV3"/>